<evidence type="ECO:0000313" key="3">
    <source>
        <dbReference type="EMBL" id="TCO53774.1"/>
    </source>
</evidence>
<dbReference type="Proteomes" id="UP000295680">
    <property type="component" value="Unassembled WGS sequence"/>
</dbReference>
<evidence type="ECO:0000313" key="4">
    <source>
        <dbReference type="Proteomes" id="UP000295680"/>
    </source>
</evidence>
<keyword evidence="2" id="KW-0472">Membrane</keyword>
<dbReference type="Gene3D" id="3.30.70.1230">
    <property type="entry name" value="Nucleotide cyclase"/>
    <property type="match status" value="1"/>
</dbReference>
<protein>
    <recommendedName>
        <fullName evidence="5">Guanylate cyclase domain-containing protein</fullName>
    </recommendedName>
</protein>
<feature type="region of interest" description="Disordered" evidence="1">
    <location>
        <begin position="197"/>
        <end position="241"/>
    </location>
</feature>
<gene>
    <name evidence="3" type="ORF">EV192_110366</name>
</gene>
<keyword evidence="4" id="KW-1185">Reference proteome</keyword>
<evidence type="ECO:0000256" key="2">
    <source>
        <dbReference type="SAM" id="Phobius"/>
    </source>
</evidence>
<accession>A0A4R2J5X2</accession>
<dbReference type="RefSeq" id="WP_243727358.1">
    <property type="nucleotide sequence ID" value="NZ_SLWS01000010.1"/>
</dbReference>
<keyword evidence="2" id="KW-0812">Transmembrane</keyword>
<dbReference type="EMBL" id="SLWS01000010">
    <property type="protein sequence ID" value="TCO53774.1"/>
    <property type="molecule type" value="Genomic_DNA"/>
</dbReference>
<dbReference type="AlphaFoldDB" id="A0A4R2J5X2"/>
<feature type="transmembrane region" description="Helical" evidence="2">
    <location>
        <begin position="275"/>
        <end position="296"/>
    </location>
</feature>
<evidence type="ECO:0000256" key="1">
    <source>
        <dbReference type="SAM" id="MobiDB-lite"/>
    </source>
</evidence>
<name>A0A4R2J5X2_9PSEU</name>
<proteinExistence type="predicted"/>
<organism evidence="3 4">
    <name type="scientific">Actinocrispum wychmicini</name>
    <dbReference type="NCBI Taxonomy" id="1213861"/>
    <lineage>
        <taxon>Bacteria</taxon>
        <taxon>Bacillati</taxon>
        <taxon>Actinomycetota</taxon>
        <taxon>Actinomycetes</taxon>
        <taxon>Pseudonocardiales</taxon>
        <taxon>Pseudonocardiaceae</taxon>
        <taxon>Actinocrispum</taxon>
    </lineage>
</organism>
<comment type="caution">
    <text evidence="3">The sequence shown here is derived from an EMBL/GenBank/DDBJ whole genome shotgun (WGS) entry which is preliminary data.</text>
</comment>
<sequence length="358" mass="38583">MADRARHPVHRTIVLVDVEGFGARHRTLPHQLGIRAGLYRMVAAALESAGVPLDACYREDRGDSVFVLVPPEYPKAPLMEVLPEALARAVRGHNNTSHDAARVRLRLAVHAGEVAFDDHGATSTAVTTAFRLLDATPLKQALADSPGVLAMIVSRLVFDEVVRHSATLNPATFRPVEVAVKEIRDMAWIALPDHPYPPDHAVLDPTTPADRGRSQAEEEPMTQSHGAGAGSGANPQVNQRSSATNGGIAVNIAGTGNQTIINPHQTPRPRFRRGFGWALMVFLAVDVVFAAVVWTAGVQNVGPWPSTSVLLLVLTVLTALLWLRLARRVFGGLWRAVVGLFRGMNRATEGLTRTLGGK</sequence>
<keyword evidence="2" id="KW-1133">Transmembrane helix</keyword>
<evidence type="ECO:0008006" key="5">
    <source>
        <dbReference type="Google" id="ProtNLM"/>
    </source>
</evidence>
<feature type="transmembrane region" description="Helical" evidence="2">
    <location>
        <begin position="308"/>
        <end position="325"/>
    </location>
</feature>
<dbReference type="InterPro" id="IPR029787">
    <property type="entry name" value="Nucleotide_cyclase"/>
</dbReference>
<reference evidence="3 4" key="1">
    <citation type="submission" date="2019-03" db="EMBL/GenBank/DDBJ databases">
        <title>Genomic Encyclopedia of Type Strains, Phase IV (KMG-IV): sequencing the most valuable type-strain genomes for metagenomic binning, comparative biology and taxonomic classification.</title>
        <authorList>
            <person name="Goeker M."/>
        </authorList>
    </citation>
    <scope>NUCLEOTIDE SEQUENCE [LARGE SCALE GENOMIC DNA]</scope>
    <source>
        <strain evidence="3 4">DSM 45934</strain>
    </source>
</reference>